<sequence length="244" mass="28458">MESTALVPLGVYQHCAMASVAYVEHRRTMGRNLGELAYAKAFFRALTGKAQITSSDVRQVDASYDPSVRGESTKMDYMRAIDLLIDTRGEVFTLPLSWSVAVAMFPGIQNRVSQRRDHREKIMELRDQRKTTSHLQSKEISFQNAKTVSSQRLIFCRPGEHKQWLRDWHDEIHGQCLRESDIYMMLRTWWSKFWVTRYRSDYIWCNSLHELLDEIDYVLSSMTLLEYNLCVSALPLSIAFQSDK</sequence>
<accession>A0A1B1LR26</accession>
<proteinExistence type="predicted"/>
<reference evidence="1" key="1">
    <citation type="submission" date="2015-12" db="EMBL/GenBank/DDBJ databases">
        <title>Klebsiella pneumoniae strain KP04 plasmid pKP04VIM, complete sequence.</title>
        <authorList>
            <person name="Li R."/>
            <person name="Lin D."/>
            <person name="Chen C."/>
        </authorList>
    </citation>
    <scope>NUCLEOTIDE SEQUENCE</scope>
    <source>
        <plasmid evidence="1">pKP04VIM</plasmid>
    </source>
</reference>
<protein>
    <submittedName>
        <fullName evidence="1">PsiA protein</fullName>
    </submittedName>
</protein>
<dbReference type="AlphaFoldDB" id="A0A1B1LR26"/>
<dbReference type="PATRIC" id="fig|573.1650.peg.5321"/>
<keyword evidence="1" id="KW-0614">Plasmid</keyword>
<geneLocation type="plasmid" evidence="1">
    <name>pKP04VIM</name>
</geneLocation>
<evidence type="ECO:0000313" key="1">
    <source>
        <dbReference type="EMBL" id="ANS55447.1"/>
    </source>
</evidence>
<organism evidence="1">
    <name type="scientific">Klebsiella pneumoniae</name>
    <dbReference type="NCBI Taxonomy" id="573"/>
    <lineage>
        <taxon>Bacteria</taxon>
        <taxon>Pseudomonadati</taxon>
        <taxon>Pseudomonadota</taxon>
        <taxon>Gammaproteobacteria</taxon>
        <taxon>Enterobacterales</taxon>
        <taxon>Enterobacteriaceae</taxon>
        <taxon>Klebsiella/Raoultella group</taxon>
        <taxon>Klebsiella</taxon>
        <taxon>Klebsiella pneumoniae complex</taxon>
    </lineage>
</organism>
<dbReference type="EMBL" id="KU318421">
    <property type="protein sequence ID" value="ANS55447.1"/>
    <property type="molecule type" value="Genomic_DNA"/>
</dbReference>
<dbReference type="Pfam" id="PF06952">
    <property type="entry name" value="PsiA"/>
    <property type="match status" value="1"/>
</dbReference>
<dbReference type="RefSeq" id="WP_024266320.1">
    <property type="nucleotide sequence ID" value="NZ_CP022144.1"/>
</dbReference>
<dbReference type="InterPro" id="IPR009713">
    <property type="entry name" value="Uncharacterised_PsiA"/>
</dbReference>
<name>A0A1B1LR26_KLEPN</name>